<name>A0ABR0LSV3_9PEZI</name>
<evidence type="ECO:0000313" key="3">
    <source>
        <dbReference type="Proteomes" id="UP001357485"/>
    </source>
</evidence>
<accession>A0ABR0LSV3</accession>
<feature type="region of interest" description="Disordered" evidence="1">
    <location>
        <begin position="40"/>
        <end position="74"/>
    </location>
</feature>
<evidence type="ECO:0000256" key="1">
    <source>
        <dbReference type="SAM" id="MobiDB-lite"/>
    </source>
</evidence>
<organism evidence="2 3">
    <name type="scientific">Cryomyces antarcticus</name>
    <dbReference type="NCBI Taxonomy" id="329879"/>
    <lineage>
        <taxon>Eukaryota</taxon>
        <taxon>Fungi</taxon>
        <taxon>Dikarya</taxon>
        <taxon>Ascomycota</taxon>
        <taxon>Pezizomycotina</taxon>
        <taxon>Dothideomycetes</taxon>
        <taxon>Dothideomycetes incertae sedis</taxon>
        <taxon>Cryomyces</taxon>
    </lineage>
</organism>
<feature type="non-terminal residue" evidence="2">
    <location>
        <position position="74"/>
    </location>
</feature>
<evidence type="ECO:0000313" key="2">
    <source>
        <dbReference type="EMBL" id="KAK5240366.1"/>
    </source>
</evidence>
<keyword evidence="3" id="KW-1185">Reference proteome</keyword>
<dbReference type="Proteomes" id="UP001357485">
    <property type="component" value="Unassembled WGS sequence"/>
</dbReference>
<feature type="compositionally biased region" description="Basic and acidic residues" evidence="1">
    <location>
        <begin position="63"/>
        <end position="74"/>
    </location>
</feature>
<comment type="caution">
    <text evidence="2">The sequence shown here is derived from an EMBL/GenBank/DDBJ whole genome shotgun (WGS) entry which is preliminary data.</text>
</comment>
<sequence>MFYAEQEYSETQRQYPEGNGVCLEQLVKRLQVEVKIAVKPGRDLDPCDDKEESNTTYAPGEKTSWEEANERAKL</sequence>
<proteinExistence type="predicted"/>
<protein>
    <submittedName>
        <fullName evidence="2">Uncharacterized protein</fullName>
    </submittedName>
</protein>
<dbReference type="EMBL" id="JAVRRA010011346">
    <property type="protein sequence ID" value="KAK5240366.1"/>
    <property type="molecule type" value="Genomic_DNA"/>
</dbReference>
<reference evidence="2 3" key="1">
    <citation type="submission" date="2023-08" db="EMBL/GenBank/DDBJ databases">
        <title>Black Yeasts Isolated from many extreme environments.</title>
        <authorList>
            <person name="Coleine C."/>
            <person name="Stajich J.E."/>
            <person name="Selbmann L."/>
        </authorList>
    </citation>
    <scope>NUCLEOTIDE SEQUENCE [LARGE SCALE GENOMIC DNA]</scope>
    <source>
        <strain evidence="2 3">CCFEE 536</strain>
    </source>
</reference>
<gene>
    <name evidence="2" type="ORF">LTR16_010736</name>
</gene>